<feature type="region of interest" description="Disordered" evidence="3">
    <location>
        <begin position="367"/>
        <end position="403"/>
    </location>
</feature>
<keyword evidence="6" id="KW-1185">Reference proteome</keyword>
<dbReference type="CDD" id="cd00303">
    <property type="entry name" value="retropepsin_like"/>
    <property type="match status" value="1"/>
</dbReference>
<dbReference type="PROSITE" id="PS50175">
    <property type="entry name" value="ASP_PROT_RETROV"/>
    <property type="match status" value="1"/>
</dbReference>
<evidence type="ECO:0000313" key="5">
    <source>
        <dbReference type="EMBL" id="MBW0559716.1"/>
    </source>
</evidence>
<dbReference type="InterPro" id="IPR018061">
    <property type="entry name" value="Retropepsins"/>
</dbReference>
<feature type="domain" description="Peptidase A2" evidence="4">
    <location>
        <begin position="35"/>
        <end position="72"/>
    </location>
</feature>
<dbReference type="EMBL" id="AVOT02068498">
    <property type="protein sequence ID" value="MBW0559716.1"/>
    <property type="molecule type" value="Genomic_DNA"/>
</dbReference>
<accession>A0A9Q3PGU0</accession>
<dbReference type="InterPro" id="IPR021109">
    <property type="entry name" value="Peptidase_aspartic_dom_sf"/>
</dbReference>
<dbReference type="OrthoDB" id="5535068at2759"/>
<evidence type="ECO:0000256" key="2">
    <source>
        <dbReference type="ARBA" id="ARBA00022801"/>
    </source>
</evidence>
<dbReference type="PROSITE" id="PS00141">
    <property type="entry name" value="ASP_PROTEASE"/>
    <property type="match status" value="1"/>
</dbReference>
<evidence type="ECO:0000256" key="3">
    <source>
        <dbReference type="SAM" id="MobiDB-lite"/>
    </source>
</evidence>
<dbReference type="GO" id="GO:0004190">
    <property type="term" value="F:aspartic-type endopeptidase activity"/>
    <property type="evidence" value="ECO:0007669"/>
    <property type="project" value="UniProtKB-KW"/>
</dbReference>
<comment type="caution">
    <text evidence="5">The sequence shown here is derived from an EMBL/GenBank/DDBJ whole genome shotgun (WGS) entry which is preliminary data.</text>
</comment>
<feature type="compositionally biased region" description="Low complexity" evidence="3">
    <location>
        <begin position="388"/>
        <end position="401"/>
    </location>
</feature>
<dbReference type="Pfam" id="PF00077">
    <property type="entry name" value="RVP"/>
    <property type="match status" value="1"/>
</dbReference>
<keyword evidence="1" id="KW-0645">Protease</keyword>
<evidence type="ECO:0000313" key="6">
    <source>
        <dbReference type="Proteomes" id="UP000765509"/>
    </source>
</evidence>
<gene>
    <name evidence="5" type="ORF">O181_099431</name>
</gene>
<name>A0A9Q3PGU0_9BASI</name>
<feature type="non-terminal residue" evidence="5">
    <location>
        <position position="1"/>
    </location>
</feature>
<dbReference type="InterPro" id="IPR001969">
    <property type="entry name" value="Aspartic_peptidase_AS"/>
</dbReference>
<dbReference type="SUPFAM" id="SSF50630">
    <property type="entry name" value="Acid proteases"/>
    <property type="match status" value="1"/>
</dbReference>
<organism evidence="5 6">
    <name type="scientific">Austropuccinia psidii MF-1</name>
    <dbReference type="NCBI Taxonomy" id="1389203"/>
    <lineage>
        <taxon>Eukaryota</taxon>
        <taxon>Fungi</taxon>
        <taxon>Dikarya</taxon>
        <taxon>Basidiomycota</taxon>
        <taxon>Pucciniomycotina</taxon>
        <taxon>Pucciniomycetes</taxon>
        <taxon>Pucciniales</taxon>
        <taxon>Sphaerophragmiaceae</taxon>
        <taxon>Austropuccinia</taxon>
    </lineage>
</organism>
<dbReference type="AlphaFoldDB" id="A0A9Q3PGU0"/>
<keyword evidence="2" id="KW-0378">Hydrolase</keyword>
<keyword evidence="1" id="KW-0064">Aspartyl protease</keyword>
<dbReference type="Proteomes" id="UP000765509">
    <property type="component" value="Unassembled WGS sequence"/>
</dbReference>
<dbReference type="InterPro" id="IPR001995">
    <property type="entry name" value="Peptidase_A2_cat"/>
</dbReference>
<sequence>QEQTTTQEIIIQDKMHYSCPLGMIEVSVGQEGHIVKALVDTGAELSIIPEVESIKARLPMRVLNMRLRGIGGHSTAIVGLSENTLLVLPSGDKRRIHFFVTRGAVHTVIGRPFLSDNGIRLEHSQQQGEILSYKESDGRRLCIPICAPESKGWDTGPPRGIELCNSTQIEEWKINNISRIRRLEELPQGNSRREANQVSMKQNPEVYLKNSKAEVTSNVLKISTNNNVNPNYPQTSENTYSSKMEASTPVELVQKKGFQPKQLVNSVSPVCGKNGFHFNRKQNPVSEFYKQYAEAIFSKPKHIISTMDLLRVTSGASIKFTQNLFNKFKNKRIKEKLKEDSSVENQNQNNEQINSDLSYNNSIQEETHQMDNPPINPSLEEHTLNMTNSNPIENESSSQEEQNIKTDYQSCSKVNYLSIKEDKIEGKDEHQELNTNSEDVTQFEEFNSPIYVRVGWEEYPVMAIMNPSLEDNILPLKIGLSIGMKPKKKNKTKNKILMKKVQIVMPTDETIYS</sequence>
<proteinExistence type="predicted"/>
<evidence type="ECO:0000259" key="4">
    <source>
        <dbReference type="PROSITE" id="PS50175"/>
    </source>
</evidence>
<reference evidence="5" key="1">
    <citation type="submission" date="2021-03" db="EMBL/GenBank/DDBJ databases">
        <title>Draft genome sequence of rust myrtle Austropuccinia psidii MF-1, a brazilian biotype.</title>
        <authorList>
            <person name="Quecine M.C."/>
            <person name="Pachon D.M.R."/>
            <person name="Bonatelli M.L."/>
            <person name="Correr F.H."/>
            <person name="Franceschini L.M."/>
            <person name="Leite T.F."/>
            <person name="Margarido G.R.A."/>
            <person name="Almeida C.A."/>
            <person name="Ferrarezi J.A."/>
            <person name="Labate C.A."/>
        </authorList>
    </citation>
    <scope>NUCLEOTIDE SEQUENCE</scope>
    <source>
        <strain evidence="5">MF-1</strain>
    </source>
</reference>
<protein>
    <recommendedName>
        <fullName evidence="4">Peptidase A2 domain-containing protein</fullName>
    </recommendedName>
</protein>
<evidence type="ECO:0000256" key="1">
    <source>
        <dbReference type="ARBA" id="ARBA00022750"/>
    </source>
</evidence>
<dbReference type="GO" id="GO:0006508">
    <property type="term" value="P:proteolysis"/>
    <property type="evidence" value="ECO:0007669"/>
    <property type="project" value="InterPro"/>
</dbReference>
<dbReference type="Gene3D" id="2.40.70.10">
    <property type="entry name" value="Acid Proteases"/>
    <property type="match status" value="1"/>
</dbReference>